<protein>
    <recommendedName>
        <fullName evidence="9">ATP adenosine-5'-phosphosulfate 3'-phosphotransferase</fullName>
    </recommendedName>
    <alternativeName>
        <fullName evidence="8">Adenosine-5'-phosphosulfate kinase</fullName>
    </alternativeName>
</protein>
<dbReference type="GO" id="GO:0005524">
    <property type="term" value="F:ATP binding"/>
    <property type="evidence" value="ECO:0007669"/>
    <property type="project" value="UniProtKB-KW"/>
</dbReference>
<comment type="catalytic activity">
    <reaction evidence="1">
        <text>adenosine 5'-phosphosulfate + ATP = 3'-phosphoadenylyl sulfate + ADP + H(+)</text>
        <dbReference type="Rhea" id="RHEA:24152"/>
        <dbReference type="ChEBI" id="CHEBI:15378"/>
        <dbReference type="ChEBI" id="CHEBI:30616"/>
        <dbReference type="ChEBI" id="CHEBI:58243"/>
        <dbReference type="ChEBI" id="CHEBI:58339"/>
        <dbReference type="ChEBI" id="CHEBI:456216"/>
        <dbReference type="EC" id="2.7.1.25"/>
    </reaction>
</comment>
<evidence type="ECO:0000256" key="6">
    <source>
        <dbReference type="ARBA" id="ARBA00022840"/>
    </source>
</evidence>
<dbReference type="Gene3D" id="3.40.50.300">
    <property type="entry name" value="P-loop containing nucleotide triphosphate hydrolases"/>
    <property type="match status" value="1"/>
</dbReference>
<dbReference type="OrthoDB" id="506431at2759"/>
<organism evidence="11 12">
    <name type="scientific">Pycnoporus cinnabarinus</name>
    <name type="common">Cinnabar-red polypore</name>
    <name type="synonym">Trametes cinnabarina</name>
    <dbReference type="NCBI Taxonomy" id="5643"/>
    <lineage>
        <taxon>Eukaryota</taxon>
        <taxon>Fungi</taxon>
        <taxon>Dikarya</taxon>
        <taxon>Basidiomycota</taxon>
        <taxon>Agaricomycotina</taxon>
        <taxon>Agaricomycetes</taxon>
        <taxon>Polyporales</taxon>
        <taxon>Polyporaceae</taxon>
        <taxon>Trametes</taxon>
    </lineage>
</organism>
<comment type="caution">
    <text evidence="11">The sequence shown here is derived from an EMBL/GenBank/DDBJ whole genome shotgun (WGS) entry which is preliminary data.</text>
</comment>
<dbReference type="GO" id="GO:0004020">
    <property type="term" value="F:adenylylsulfate kinase activity"/>
    <property type="evidence" value="ECO:0007669"/>
    <property type="project" value="UniProtKB-EC"/>
</dbReference>
<evidence type="ECO:0000313" key="12">
    <source>
        <dbReference type="Proteomes" id="UP000029665"/>
    </source>
</evidence>
<dbReference type="OMA" id="HENTVEE"/>
<dbReference type="Pfam" id="PF01583">
    <property type="entry name" value="APS_kinase"/>
    <property type="match status" value="2"/>
</dbReference>
<proteinExistence type="inferred from homology"/>
<keyword evidence="7" id="KW-0028">Amino-acid biosynthesis</keyword>
<dbReference type="GO" id="GO:0019344">
    <property type="term" value="P:cysteine biosynthetic process"/>
    <property type="evidence" value="ECO:0007669"/>
    <property type="project" value="UniProtKB-KW"/>
</dbReference>
<dbReference type="CDD" id="cd02027">
    <property type="entry name" value="APSK"/>
    <property type="match status" value="1"/>
</dbReference>
<keyword evidence="12" id="KW-1185">Reference proteome</keyword>
<dbReference type="SUPFAM" id="SSF52540">
    <property type="entry name" value="P-loop containing nucleoside triphosphate hydrolases"/>
    <property type="match status" value="1"/>
</dbReference>
<evidence type="ECO:0000256" key="1">
    <source>
        <dbReference type="ARBA" id="ARBA00001823"/>
    </source>
</evidence>
<dbReference type="Proteomes" id="UP000029665">
    <property type="component" value="Unassembled WGS sequence"/>
</dbReference>
<dbReference type="PANTHER" id="PTHR11055">
    <property type="entry name" value="BIFUNCTIONAL 3'-PHOSPHOADENOSINE 5'-PHOSPHOSULFATE SYNTHASE"/>
    <property type="match status" value="1"/>
</dbReference>
<reference evidence="11" key="1">
    <citation type="submission" date="2014-01" db="EMBL/GenBank/DDBJ databases">
        <title>The genome of the white-rot fungus Pycnoporus cinnabarinus: a basidiomycete model with a versatile arsenal for lignocellulosic biomass breakdown.</title>
        <authorList>
            <person name="Levasseur A."/>
            <person name="Lomascolo A."/>
            <person name="Ruiz-Duenas F.J."/>
            <person name="Uzan E."/>
            <person name="Piumi F."/>
            <person name="Kues U."/>
            <person name="Ram A.F.J."/>
            <person name="Murat C."/>
            <person name="Haon M."/>
            <person name="Benoit I."/>
            <person name="Arfi Y."/>
            <person name="Chevret D."/>
            <person name="Drula E."/>
            <person name="Kwon M.J."/>
            <person name="Gouret P."/>
            <person name="Lesage-Meessen L."/>
            <person name="Lombard V."/>
            <person name="Mariette J."/>
            <person name="Noirot C."/>
            <person name="Park J."/>
            <person name="Patyshakuliyeva A."/>
            <person name="Wieneger R.A.B."/>
            <person name="Wosten H.A.B."/>
            <person name="Martin F."/>
            <person name="Coutinho P.M."/>
            <person name="de Vries R."/>
            <person name="Martinez A.T."/>
            <person name="Klopp C."/>
            <person name="Pontarotti P."/>
            <person name="Henrissat B."/>
            <person name="Record E."/>
        </authorList>
    </citation>
    <scope>NUCLEOTIDE SEQUENCE [LARGE SCALE GENOMIC DNA]</scope>
    <source>
        <strain evidence="11">BRFM137</strain>
    </source>
</reference>
<accession>A0A060S4S1</accession>
<dbReference type="HOGENOM" id="CLU_046932_1_0_1"/>
<keyword evidence="5" id="KW-0547">Nucleotide-binding</keyword>
<keyword evidence="7" id="KW-0198">Cysteine biosynthesis</keyword>
<comment type="pathway">
    <text evidence="2">Sulfur metabolism; hydrogen sulfide biosynthesis; sulfite from sulfate: step 2/3.</text>
</comment>
<keyword evidence="6" id="KW-0067">ATP-binding</keyword>
<sequence>MATNITFHPGSVSAEERSQLLNQKGITIWFTGLSASGKSTIACALEQHLLHLHRFTYRLDGDNIRFGLNKDLGFDEKSRNENIRRIGEVRTVPLLSLHERAADNRFPSARSCGLSLYGRTRAQVSKLFADSCCITLTAFISPYRADRAVARELHEKSGLAFIEVFVDAPLHVVEQRDPKGLYKKARAGEIKGTRNRRSPLLSTSEADLDFHPDFTGISAPYEAPESPEIHIRTDECDVTEAVRRITEYLSQKGFI</sequence>
<dbReference type="EMBL" id="CCBP010000034">
    <property type="protein sequence ID" value="CDO69196.1"/>
    <property type="molecule type" value="Genomic_DNA"/>
</dbReference>
<evidence type="ECO:0000256" key="5">
    <source>
        <dbReference type="ARBA" id="ARBA00022741"/>
    </source>
</evidence>
<dbReference type="InterPro" id="IPR059117">
    <property type="entry name" value="APS_kinase_dom"/>
</dbReference>
<evidence type="ECO:0000256" key="8">
    <source>
        <dbReference type="ARBA" id="ARBA00029724"/>
    </source>
</evidence>
<dbReference type="PANTHER" id="PTHR11055:SF1">
    <property type="entry name" value="PAPS SYNTHETASE, ISOFORM D"/>
    <property type="match status" value="1"/>
</dbReference>
<evidence type="ECO:0000256" key="9">
    <source>
        <dbReference type="ARBA" id="ARBA00031464"/>
    </source>
</evidence>
<dbReference type="STRING" id="5643.A0A060S4S1"/>
<dbReference type="GO" id="GO:0000103">
    <property type="term" value="P:sulfate assimilation"/>
    <property type="evidence" value="ECO:0007669"/>
    <property type="project" value="InterPro"/>
</dbReference>
<keyword evidence="4" id="KW-0808">Transferase</keyword>
<dbReference type="InterPro" id="IPR027417">
    <property type="entry name" value="P-loop_NTPase"/>
</dbReference>
<evidence type="ECO:0000256" key="7">
    <source>
        <dbReference type="ARBA" id="ARBA00023192"/>
    </source>
</evidence>
<evidence type="ECO:0000256" key="4">
    <source>
        <dbReference type="ARBA" id="ARBA00022679"/>
    </source>
</evidence>
<evidence type="ECO:0000313" key="11">
    <source>
        <dbReference type="EMBL" id="CDO69196.1"/>
    </source>
</evidence>
<feature type="domain" description="APS kinase" evidence="10">
    <location>
        <begin position="121"/>
        <end position="193"/>
    </location>
</feature>
<gene>
    <name evidence="11" type="ORF">BN946_scf185042.g98</name>
</gene>
<feature type="domain" description="APS kinase" evidence="10">
    <location>
        <begin position="24"/>
        <end position="90"/>
    </location>
</feature>
<evidence type="ECO:0000256" key="2">
    <source>
        <dbReference type="ARBA" id="ARBA00004806"/>
    </source>
</evidence>
<comment type="similarity">
    <text evidence="3">Belongs to the APS kinase family.</text>
</comment>
<evidence type="ECO:0000256" key="3">
    <source>
        <dbReference type="ARBA" id="ARBA00007008"/>
    </source>
</evidence>
<name>A0A060S4S1_PYCCI</name>
<dbReference type="AlphaFoldDB" id="A0A060S4S1"/>
<evidence type="ECO:0000259" key="10">
    <source>
        <dbReference type="Pfam" id="PF01583"/>
    </source>
</evidence>